<comment type="caution">
    <text evidence="1">The sequence shown here is derived from an EMBL/GenBank/DDBJ whole genome shotgun (WGS) entry which is preliminary data.</text>
</comment>
<dbReference type="EMBL" id="RSCL01000032">
    <property type="protein sequence ID" value="RUS97446.1"/>
    <property type="molecule type" value="Genomic_DNA"/>
</dbReference>
<gene>
    <name evidence="1" type="ORF">DSM106972_083940</name>
</gene>
<reference evidence="1" key="1">
    <citation type="submission" date="2018-12" db="EMBL/GenBank/DDBJ databases">
        <authorList>
            <person name="Will S."/>
            <person name="Neumann-Schaal M."/>
            <person name="Henke P."/>
        </authorList>
    </citation>
    <scope>NUCLEOTIDE SEQUENCE</scope>
    <source>
        <strain evidence="1">PCC 7102</strain>
    </source>
</reference>
<accession>A0A433UUF0</accession>
<proteinExistence type="predicted"/>
<organism evidence="1 2">
    <name type="scientific">Dulcicalothrix desertica PCC 7102</name>
    <dbReference type="NCBI Taxonomy" id="232991"/>
    <lineage>
        <taxon>Bacteria</taxon>
        <taxon>Bacillati</taxon>
        <taxon>Cyanobacteriota</taxon>
        <taxon>Cyanophyceae</taxon>
        <taxon>Nostocales</taxon>
        <taxon>Calotrichaceae</taxon>
        <taxon>Dulcicalothrix</taxon>
    </lineage>
</organism>
<protein>
    <submittedName>
        <fullName evidence="1">Uncharacterized protein</fullName>
    </submittedName>
</protein>
<dbReference type="AlphaFoldDB" id="A0A433UUF0"/>
<name>A0A433UUF0_9CYAN</name>
<dbReference type="Proteomes" id="UP000271624">
    <property type="component" value="Unassembled WGS sequence"/>
</dbReference>
<evidence type="ECO:0000313" key="1">
    <source>
        <dbReference type="EMBL" id="RUS97446.1"/>
    </source>
</evidence>
<sequence>MVEKHTQSQLDFGDGKVFLLRVIVADDIEPTVVITEYKTSRIEKYCSCSYW</sequence>
<evidence type="ECO:0000313" key="2">
    <source>
        <dbReference type="Proteomes" id="UP000271624"/>
    </source>
</evidence>
<reference evidence="1" key="2">
    <citation type="journal article" date="2019" name="Genome Biol. Evol.">
        <title>Day and night: Metabolic profiles and evolutionary relationships of six axenic non-marine cyanobacteria.</title>
        <authorList>
            <person name="Will S.E."/>
            <person name="Henke P."/>
            <person name="Boedeker C."/>
            <person name="Huang S."/>
            <person name="Brinkmann H."/>
            <person name="Rohde M."/>
            <person name="Jarek M."/>
            <person name="Friedl T."/>
            <person name="Seufert S."/>
            <person name="Schumacher M."/>
            <person name="Overmann J."/>
            <person name="Neumann-Schaal M."/>
            <person name="Petersen J."/>
        </authorList>
    </citation>
    <scope>NUCLEOTIDE SEQUENCE [LARGE SCALE GENOMIC DNA]</scope>
    <source>
        <strain evidence="1">PCC 7102</strain>
    </source>
</reference>
<keyword evidence="2" id="KW-1185">Reference proteome</keyword>
<dbReference type="RefSeq" id="WP_233786983.1">
    <property type="nucleotide sequence ID" value="NZ_RSCL01000032.1"/>
</dbReference>